<dbReference type="Gene3D" id="3.40.50.150">
    <property type="entry name" value="Vaccinia Virus protein VP39"/>
    <property type="match status" value="1"/>
</dbReference>
<proteinExistence type="predicted"/>
<dbReference type="Proteomes" id="UP001500888">
    <property type="component" value="Unassembled WGS sequence"/>
</dbReference>
<organism evidence="1 2">
    <name type="scientific">Sphaerisporangium flaviroseum</name>
    <dbReference type="NCBI Taxonomy" id="509199"/>
    <lineage>
        <taxon>Bacteria</taxon>
        <taxon>Bacillati</taxon>
        <taxon>Actinomycetota</taxon>
        <taxon>Actinomycetes</taxon>
        <taxon>Streptosporangiales</taxon>
        <taxon>Streptosporangiaceae</taxon>
        <taxon>Sphaerisporangium</taxon>
    </lineage>
</organism>
<gene>
    <name evidence="1" type="ORF">GCM10022226_64010</name>
</gene>
<reference evidence="2" key="1">
    <citation type="journal article" date="2019" name="Int. J. Syst. Evol. Microbiol.">
        <title>The Global Catalogue of Microorganisms (GCM) 10K type strain sequencing project: providing services to taxonomists for standard genome sequencing and annotation.</title>
        <authorList>
            <consortium name="The Broad Institute Genomics Platform"/>
            <consortium name="The Broad Institute Genome Sequencing Center for Infectious Disease"/>
            <person name="Wu L."/>
            <person name="Ma J."/>
        </authorList>
    </citation>
    <scope>NUCLEOTIDE SEQUENCE [LARGE SCALE GENOMIC DNA]</scope>
    <source>
        <strain evidence="2">JCM 16908</strain>
    </source>
</reference>
<comment type="caution">
    <text evidence="1">The sequence shown here is derived from an EMBL/GenBank/DDBJ whole genome shotgun (WGS) entry which is preliminary data.</text>
</comment>
<dbReference type="SUPFAM" id="SSF53335">
    <property type="entry name" value="S-adenosyl-L-methionine-dependent methyltransferases"/>
    <property type="match status" value="1"/>
</dbReference>
<dbReference type="InterPro" id="IPR029063">
    <property type="entry name" value="SAM-dependent_MTases_sf"/>
</dbReference>
<evidence type="ECO:0000313" key="2">
    <source>
        <dbReference type="Proteomes" id="UP001500888"/>
    </source>
</evidence>
<sequence length="226" mass="24740">MGLAPELSRDRTELVNTLVPTMTLDPLLWRGYNTRGLQRLGEAPDDAAIGAYAVLDANSPDYLRDELGVTNIQWLPELVKLYQRAQAEGFAPESAGSPAELAQRLRLYKDSDPVLWTGRELAQRLGRFTELSDEAFRGLARMGEITGLGGVGSAVRGGIAFWSDDGGAFAEILRVLRPGGELRVTTGGKAPSIEIWERMASLGFVDIKIEDIEAKDIRARLPRSTE</sequence>
<protein>
    <submittedName>
        <fullName evidence="1">Uncharacterized protein</fullName>
    </submittedName>
</protein>
<accession>A0ABP7J499</accession>
<keyword evidence="2" id="KW-1185">Reference proteome</keyword>
<evidence type="ECO:0000313" key="1">
    <source>
        <dbReference type="EMBL" id="GAA3833833.1"/>
    </source>
</evidence>
<name>A0ABP7J499_9ACTN</name>
<dbReference type="EMBL" id="BAAAZR010000035">
    <property type="protein sequence ID" value="GAA3833833.1"/>
    <property type="molecule type" value="Genomic_DNA"/>
</dbReference>